<dbReference type="EMBL" id="CAJVQC010068932">
    <property type="protein sequence ID" value="CAG8808519.1"/>
    <property type="molecule type" value="Genomic_DNA"/>
</dbReference>
<evidence type="ECO:0000313" key="2">
    <source>
        <dbReference type="Proteomes" id="UP000789920"/>
    </source>
</evidence>
<reference evidence="1" key="1">
    <citation type="submission" date="2021-06" db="EMBL/GenBank/DDBJ databases">
        <authorList>
            <person name="Kallberg Y."/>
            <person name="Tangrot J."/>
            <person name="Rosling A."/>
        </authorList>
    </citation>
    <scope>NUCLEOTIDE SEQUENCE</scope>
    <source>
        <strain evidence="1">MA461A</strain>
    </source>
</reference>
<name>A0ACA9RTL0_9GLOM</name>
<gene>
    <name evidence="1" type="ORF">RPERSI_LOCUS22643</name>
</gene>
<feature type="non-terminal residue" evidence="1">
    <location>
        <position position="99"/>
    </location>
</feature>
<dbReference type="Proteomes" id="UP000789920">
    <property type="component" value="Unassembled WGS sequence"/>
</dbReference>
<comment type="caution">
    <text evidence="1">The sequence shown here is derived from an EMBL/GenBank/DDBJ whole genome shotgun (WGS) entry which is preliminary data.</text>
</comment>
<organism evidence="1 2">
    <name type="scientific">Racocetra persica</name>
    <dbReference type="NCBI Taxonomy" id="160502"/>
    <lineage>
        <taxon>Eukaryota</taxon>
        <taxon>Fungi</taxon>
        <taxon>Fungi incertae sedis</taxon>
        <taxon>Mucoromycota</taxon>
        <taxon>Glomeromycotina</taxon>
        <taxon>Glomeromycetes</taxon>
        <taxon>Diversisporales</taxon>
        <taxon>Gigasporaceae</taxon>
        <taxon>Racocetra</taxon>
    </lineage>
</organism>
<sequence>MKSRFFLCRHLVNSVGEVQRNRDYPIIATYEGKFVNPFCFQNAKILEISMIRESIIEYEDDYAIEDNNADEDDEYAIEGDREQEIYNQSLDHLNNILNK</sequence>
<keyword evidence="2" id="KW-1185">Reference proteome</keyword>
<accession>A0ACA9RTL0</accession>
<evidence type="ECO:0000313" key="1">
    <source>
        <dbReference type="EMBL" id="CAG8808519.1"/>
    </source>
</evidence>
<proteinExistence type="predicted"/>
<protein>
    <submittedName>
        <fullName evidence="1">19641_t:CDS:1</fullName>
    </submittedName>
</protein>